<evidence type="ECO:0000313" key="4">
    <source>
        <dbReference type="EMBL" id="DBA23436.1"/>
    </source>
</evidence>
<evidence type="ECO:0000313" key="5">
    <source>
        <dbReference type="Proteomes" id="UP001181693"/>
    </source>
</evidence>
<dbReference type="PANTHER" id="PTHR21184">
    <property type="entry name" value="MENORIN (DENDRITIC BRANCHING PROTEIN)"/>
    <property type="match status" value="1"/>
</dbReference>
<protein>
    <recommendedName>
        <fullName evidence="3">Menorin-like domain-containing protein</fullName>
    </recommendedName>
</protein>
<dbReference type="GO" id="GO:0005615">
    <property type="term" value="C:extracellular space"/>
    <property type="evidence" value="ECO:0007669"/>
    <property type="project" value="TreeGrafter"/>
</dbReference>
<proteinExistence type="inferred from homology"/>
<evidence type="ECO:0000256" key="1">
    <source>
        <dbReference type="ARBA" id="ARBA00044953"/>
    </source>
</evidence>
<sequence length="313" mass="35386">MRPVLRCRYPRLCVTSVVLIAGALITYYRLGFTGVPAITMEESHGPWGENILDYFLSKGLIKTKDGREVIWEHAANSKDKLHQALESGAHMIEADILLRGSGDREPIMAHPPATDSDINLRDWLLAVSASIKGVKLDFKSLEAVLPSMKILDMFKNHIKQPVWINADILTGPGGSAKPVDARGFLQTVSSFFPDVTLSLGWTTGWLPGQTNEGYSWKMVKEMAEICTTLSQQVTFPVRAALVRQSWPPLQWLLQSSDRYSLTIWAGKDDVYSVEDLLYIREHSKEHQIFYDLFEPQKSQLKEIVDQKFKKHLS</sequence>
<dbReference type="PROSITE" id="PS50007">
    <property type="entry name" value="PIPLC_X_DOMAIN"/>
    <property type="match status" value="1"/>
</dbReference>
<reference evidence="4" key="1">
    <citation type="thesis" date="2020" institute="ProQuest LLC" country="789 East Eisenhower Parkway, Ann Arbor, MI, USA">
        <title>Comparative Genomics and Chromosome Evolution.</title>
        <authorList>
            <person name="Mudd A.B."/>
        </authorList>
    </citation>
    <scope>NUCLEOTIDE SEQUENCE</scope>
    <source>
        <strain evidence="4">1538</strain>
        <tissue evidence="4">Blood</tissue>
    </source>
</reference>
<dbReference type="EMBL" id="DYDO01000006">
    <property type="protein sequence ID" value="DBA23436.1"/>
    <property type="molecule type" value="Genomic_DNA"/>
</dbReference>
<evidence type="ECO:0000259" key="3">
    <source>
        <dbReference type="Pfam" id="PF10223"/>
    </source>
</evidence>
<keyword evidence="5" id="KW-1185">Reference proteome</keyword>
<dbReference type="Pfam" id="PF10223">
    <property type="entry name" value="Menorin_N"/>
    <property type="match status" value="1"/>
</dbReference>
<feature type="transmembrane region" description="Helical" evidence="2">
    <location>
        <begin position="12"/>
        <end position="30"/>
    </location>
</feature>
<feature type="domain" description="Menorin-like" evidence="3">
    <location>
        <begin position="65"/>
        <end position="296"/>
    </location>
</feature>
<comment type="caution">
    <text evidence="4">The sequence shown here is derived from an EMBL/GenBank/DDBJ whole genome shotgun (WGS) entry which is preliminary data.</text>
</comment>
<keyword evidence="2" id="KW-1133">Transmembrane helix</keyword>
<dbReference type="PANTHER" id="PTHR21184:SF3">
    <property type="entry name" value="PROTEIN FAM151B"/>
    <property type="match status" value="1"/>
</dbReference>
<evidence type="ECO:0000256" key="2">
    <source>
        <dbReference type="SAM" id="Phobius"/>
    </source>
</evidence>
<comment type="similarity">
    <text evidence="1">Belongs to the menorin family.</text>
</comment>
<name>A0AAV3AGE1_PYXAD</name>
<dbReference type="InterPro" id="IPR019356">
    <property type="entry name" value="Menorin_dom"/>
</dbReference>
<accession>A0AAV3AGE1</accession>
<organism evidence="4 5">
    <name type="scientific">Pyxicephalus adspersus</name>
    <name type="common">African bullfrog</name>
    <dbReference type="NCBI Taxonomy" id="30357"/>
    <lineage>
        <taxon>Eukaryota</taxon>
        <taxon>Metazoa</taxon>
        <taxon>Chordata</taxon>
        <taxon>Craniata</taxon>
        <taxon>Vertebrata</taxon>
        <taxon>Euteleostomi</taxon>
        <taxon>Amphibia</taxon>
        <taxon>Batrachia</taxon>
        <taxon>Anura</taxon>
        <taxon>Neobatrachia</taxon>
        <taxon>Ranoidea</taxon>
        <taxon>Pyxicephalidae</taxon>
        <taxon>Pyxicephalinae</taxon>
        <taxon>Pyxicephalus</taxon>
    </lineage>
</organism>
<dbReference type="AlphaFoldDB" id="A0AAV3AGE1"/>
<dbReference type="Proteomes" id="UP001181693">
    <property type="component" value="Unassembled WGS sequence"/>
</dbReference>
<keyword evidence="2" id="KW-0812">Transmembrane</keyword>
<keyword evidence="2" id="KW-0472">Membrane</keyword>
<gene>
    <name evidence="4" type="ORF">GDO54_014350</name>
</gene>